<evidence type="ECO:0000256" key="1">
    <source>
        <dbReference type="SAM" id="MobiDB-lite"/>
    </source>
</evidence>
<organism evidence="2 3">
    <name type="scientific">Chironomus riparius</name>
    <dbReference type="NCBI Taxonomy" id="315576"/>
    <lineage>
        <taxon>Eukaryota</taxon>
        <taxon>Metazoa</taxon>
        <taxon>Ecdysozoa</taxon>
        <taxon>Arthropoda</taxon>
        <taxon>Hexapoda</taxon>
        <taxon>Insecta</taxon>
        <taxon>Pterygota</taxon>
        <taxon>Neoptera</taxon>
        <taxon>Endopterygota</taxon>
        <taxon>Diptera</taxon>
        <taxon>Nematocera</taxon>
        <taxon>Chironomoidea</taxon>
        <taxon>Chironomidae</taxon>
        <taxon>Chironominae</taxon>
        <taxon>Chironomus</taxon>
    </lineage>
</organism>
<protein>
    <submittedName>
        <fullName evidence="2">Uncharacterized protein</fullName>
    </submittedName>
</protein>
<name>A0A9P0J4B9_9DIPT</name>
<dbReference type="Proteomes" id="UP001153620">
    <property type="component" value="Chromosome 3"/>
</dbReference>
<keyword evidence="3" id="KW-1185">Reference proteome</keyword>
<evidence type="ECO:0000313" key="2">
    <source>
        <dbReference type="EMBL" id="CAH1729309.1"/>
    </source>
</evidence>
<dbReference type="AlphaFoldDB" id="A0A9P0J4B9"/>
<feature type="region of interest" description="Disordered" evidence="1">
    <location>
        <begin position="24"/>
        <end position="58"/>
    </location>
</feature>
<evidence type="ECO:0000313" key="3">
    <source>
        <dbReference type="Proteomes" id="UP001153620"/>
    </source>
</evidence>
<dbReference type="EMBL" id="OU895879">
    <property type="protein sequence ID" value="CAH1729309.1"/>
    <property type="molecule type" value="Genomic_DNA"/>
</dbReference>
<accession>A0A9P0J4B9</accession>
<feature type="compositionally biased region" description="Basic and acidic residues" evidence="1">
    <location>
        <begin position="35"/>
        <end position="46"/>
    </location>
</feature>
<gene>
    <name evidence="2" type="ORF">CHIRRI_LOCUS11426</name>
</gene>
<sequence length="167" mass="18753">MDYFSNQYVLSSCDTMVLLSQSSRKSNNTKLQTIKTKETPKKKMGESKNTNLVKTKQQLKNAKEKLAAAKIKESLAKHKLAAAKKKEAAAKKKEVAAKKKEALVQKKFNIAQGKLAIAKKELRETKTKTKIIAIQSNAKQFAQLREIDITRGFCVSQDVCDPFNIHQ</sequence>
<proteinExistence type="predicted"/>
<reference evidence="2" key="1">
    <citation type="submission" date="2022-01" db="EMBL/GenBank/DDBJ databases">
        <authorList>
            <person name="King R."/>
        </authorList>
    </citation>
    <scope>NUCLEOTIDE SEQUENCE</scope>
</reference>
<feature type="compositionally biased region" description="Polar residues" evidence="1">
    <location>
        <begin position="24"/>
        <end position="34"/>
    </location>
</feature>
<reference evidence="2" key="2">
    <citation type="submission" date="2022-10" db="EMBL/GenBank/DDBJ databases">
        <authorList>
            <consortium name="ENA_rothamsted_submissions"/>
            <consortium name="culmorum"/>
            <person name="King R."/>
        </authorList>
    </citation>
    <scope>NUCLEOTIDE SEQUENCE</scope>
</reference>